<name>A0A9Q1IM46_SYNKA</name>
<accession>A0A9Q1IM46</accession>
<dbReference type="AlphaFoldDB" id="A0A9Q1IM46"/>
<dbReference type="EMBL" id="JAINUF010000012">
    <property type="protein sequence ID" value="KAJ8344621.1"/>
    <property type="molecule type" value="Genomic_DNA"/>
</dbReference>
<dbReference type="Pfam" id="PF18758">
    <property type="entry name" value="KDZ"/>
    <property type="match status" value="1"/>
</dbReference>
<evidence type="ECO:0000313" key="2">
    <source>
        <dbReference type="Proteomes" id="UP001152622"/>
    </source>
</evidence>
<dbReference type="OrthoDB" id="10063408at2759"/>
<dbReference type="Proteomes" id="UP001152622">
    <property type="component" value="Chromosome 12"/>
</dbReference>
<protein>
    <submittedName>
        <fullName evidence="1">Uncharacterized protein</fullName>
    </submittedName>
</protein>
<dbReference type="PANTHER" id="PTHR33096:SF1">
    <property type="entry name" value="CXC1-LIKE CYSTEINE CLUSTER ASSOCIATED WITH KDZ TRANSPOSASES DOMAIN-CONTAINING PROTEIN"/>
    <property type="match status" value="1"/>
</dbReference>
<reference evidence="1" key="1">
    <citation type="journal article" date="2023" name="Science">
        <title>Genome structures resolve the early diversification of teleost fishes.</title>
        <authorList>
            <person name="Parey E."/>
            <person name="Louis A."/>
            <person name="Montfort J."/>
            <person name="Bouchez O."/>
            <person name="Roques C."/>
            <person name="Iampietro C."/>
            <person name="Lluch J."/>
            <person name="Castinel A."/>
            <person name="Donnadieu C."/>
            <person name="Desvignes T."/>
            <person name="Floi Bucao C."/>
            <person name="Jouanno E."/>
            <person name="Wen M."/>
            <person name="Mejri S."/>
            <person name="Dirks R."/>
            <person name="Jansen H."/>
            <person name="Henkel C."/>
            <person name="Chen W.J."/>
            <person name="Zahm M."/>
            <person name="Cabau C."/>
            <person name="Klopp C."/>
            <person name="Thompson A.W."/>
            <person name="Robinson-Rechavi M."/>
            <person name="Braasch I."/>
            <person name="Lecointre G."/>
            <person name="Bobe J."/>
            <person name="Postlethwait J.H."/>
            <person name="Berthelot C."/>
            <person name="Roest Crollius H."/>
            <person name="Guiguen Y."/>
        </authorList>
    </citation>
    <scope>NUCLEOTIDE SEQUENCE</scope>
    <source>
        <strain evidence="1">WJC10195</strain>
    </source>
</reference>
<organism evidence="1 2">
    <name type="scientific">Synaphobranchus kaupii</name>
    <name type="common">Kaup's arrowtooth eel</name>
    <dbReference type="NCBI Taxonomy" id="118154"/>
    <lineage>
        <taxon>Eukaryota</taxon>
        <taxon>Metazoa</taxon>
        <taxon>Chordata</taxon>
        <taxon>Craniata</taxon>
        <taxon>Vertebrata</taxon>
        <taxon>Euteleostomi</taxon>
        <taxon>Actinopterygii</taxon>
        <taxon>Neopterygii</taxon>
        <taxon>Teleostei</taxon>
        <taxon>Anguilliformes</taxon>
        <taxon>Synaphobranchidae</taxon>
        <taxon>Synaphobranchus</taxon>
    </lineage>
</organism>
<gene>
    <name evidence="1" type="ORF">SKAU_G00288140</name>
</gene>
<comment type="caution">
    <text evidence="1">The sequence shown here is derived from an EMBL/GenBank/DDBJ whole genome shotgun (WGS) entry which is preliminary data.</text>
</comment>
<dbReference type="InterPro" id="IPR040521">
    <property type="entry name" value="KDZ"/>
</dbReference>
<keyword evidence="2" id="KW-1185">Reference proteome</keyword>
<evidence type="ECO:0000313" key="1">
    <source>
        <dbReference type="EMBL" id="KAJ8344621.1"/>
    </source>
</evidence>
<proteinExistence type="predicted"/>
<dbReference type="PANTHER" id="PTHR33096">
    <property type="entry name" value="CXC2 DOMAIN-CONTAINING PROTEIN"/>
    <property type="match status" value="1"/>
</dbReference>
<sequence length="294" mass="34124">MFCQCETEPSTLFRYGLWPATAEKPQTAYSVSMECQVSVVGFCNAMHWKTSLCLSENGEMVIQLDANFGLVRKASSGVSVGEPLHGARMFMRDQDIQTYLQGNCDSSVPHEIKYSTWRLEGFGTTDGEGMERLWSYLRRFSRMTKETTPSHRLDLLTDGLLNYGRRKSTDIGVVNKSKREYVLLLLHRNNICLKRRAVDTLNRKDRTLEESQMLHQEMRAVLNYLHLQHDLAKKAVENYHQPGLRSALIHHCKQLEKRFNLDTDMFSQCMDLPQSEVLELDEYEEEEEEDLRWG</sequence>